<dbReference type="GO" id="GO:0009279">
    <property type="term" value="C:cell outer membrane"/>
    <property type="evidence" value="ECO:0007669"/>
    <property type="project" value="UniProtKB-SubCell"/>
</dbReference>
<dbReference type="PANTHER" id="PTHR30329">
    <property type="entry name" value="STATOR ELEMENT OF FLAGELLAR MOTOR COMPLEX"/>
    <property type="match status" value="1"/>
</dbReference>
<proteinExistence type="predicted"/>
<keyword evidence="3" id="KW-0998">Cell outer membrane</keyword>
<dbReference type="InterPro" id="IPR001434">
    <property type="entry name" value="OmcB-like_DUF11"/>
</dbReference>
<dbReference type="OrthoDB" id="607469at2"/>
<dbReference type="PRINTS" id="PR01021">
    <property type="entry name" value="OMPADOMAIN"/>
</dbReference>
<gene>
    <name evidence="7" type="ORF">BD809_103137</name>
</gene>
<evidence type="ECO:0000259" key="6">
    <source>
        <dbReference type="PROSITE" id="PS51123"/>
    </source>
</evidence>
<evidence type="ECO:0000256" key="1">
    <source>
        <dbReference type="ARBA" id="ARBA00004442"/>
    </source>
</evidence>
<keyword evidence="5" id="KW-1133">Transmembrane helix</keyword>
<dbReference type="AlphaFoldDB" id="A0A5S5C6N4"/>
<comment type="caution">
    <text evidence="7">The sequence shown here is derived from an EMBL/GenBank/DDBJ whole genome shotgun (WGS) entry which is preliminary data.</text>
</comment>
<dbReference type="InterPro" id="IPR006665">
    <property type="entry name" value="OmpA-like"/>
</dbReference>
<dbReference type="Pfam" id="PF01345">
    <property type="entry name" value="DUF11"/>
    <property type="match status" value="1"/>
</dbReference>
<evidence type="ECO:0000313" key="8">
    <source>
        <dbReference type="Proteomes" id="UP000324376"/>
    </source>
</evidence>
<dbReference type="InterPro" id="IPR006664">
    <property type="entry name" value="OMP_bac"/>
</dbReference>
<evidence type="ECO:0000256" key="3">
    <source>
        <dbReference type="ARBA" id="ARBA00023237"/>
    </source>
</evidence>
<organism evidence="7 8">
    <name type="scientific">Aquimarina intermedia</name>
    <dbReference type="NCBI Taxonomy" id="350814"/>
    <lineage>
        <taxon>Bacteria</taxon>
        <taxon>Pseudomonadati</taxon>
        <taxon>Bacteroidota</taxon>
        <taxon>Flavobacteriia</taxon>
        <taxon>Flavobacteriales</taxon>
        <taxon>Flavobacteriaceae</taxon>
        <taxon>Aquimarina</taxon>
    </lineage>
</organism>
<dbReference type="InterPro" id="IPR047589">
    <property type="entry name" value="DUF11_rpt"/>
</dbReference>
<protein>
    <submittedName>
        <fullName evidence="7">Putative repeat protein (TIGR01451 family)</fullName>
    </submittedName>
</protein>
<keyword evidence="8" id="KW-1185">Reference proteome</keyword>
<dbReference type="SUPFAM" id="SSF103088">
    <property type="entry name" value="OmpA-like"/>
    <property type="match status" value="1"/>
</dbReference>
<dbReference type="PANTHER" id="PTHR30329:SF21">
    <property type="entry name" value="LIPOPROTEIN YIAD-RELATED"/>
    <property type="match status" value="1"/>
</dbReference>
<evidence type="ECO:0000313" key="7">
    <source>
        <dbReference type="EMBL" id="TYP75075.1"/>
    </source>
</evidence>
<dbReference type="InterPro" id="IPR050330">
    <property type="entry name" value="Bact_OuterMem_StrucFunc"/>
</dbReference>
<evidence type="ECO:0000256" key="4">
    <source>
        <dbReference type="PROSITE-ProRule" id="PRU00473"/>
    </source>
</evidence>
<dbReference type="EMBL" id="VNHU01000003">
    <property type="protein sequence ID" value="TYP75075.1"/>
    <property type="molecule type" value="Genomic_DNA"/>
</dbReference>
<dbReference type="NCBIfam" id="TIGR01451">
    <property type="entry name" value="B_ant_repeat"/>
    <property type="match status" value="1"/>
</dbReference>
<evidence type="ECO:0000256" key="2">
    <source>
        <dbReference type="ARBA" id="ARBA00023136"/>
    </source>
</evidence>
<dbReference type="Proteomes" id="UP000324376">
    <property type="component" value="Unassembled WGS sequence"/>
</dbReference>
<keyword evidence="2 4" id="KW-0472">Membrane</keyword>
<dbReference type="PROSITE" id="PS51123">
    <property type="entry name" value="OMPA_2"/>
    <property type="match status" value="1"/>
</dbReference>
<reference evidence="7 8" key="1">
    <citation type="submission" date="2019-07" db="EMBL/GenBank/DDBJ databases">
        <title>Genomic Encyclopedia of Archaeal and Bacterial Type Strains, Phase II (KMG-II): from individual species to whole genera.</title>
        <authorList>
            <person name="Goeker M."/>
        </authorList>
    </citation>
    <scope>NUCLEOTIDE SEQUENCE [LARGE SCALE GENOMIC DNA]</scope>
    <source>
        <strain evidence="7 8">DSM 17527</strain>
    </source>
</reference>
<feature type="transmembrane region" description="Helical" evidence="5">
    <location>
        <begin position="12"/>
        <end position="29"/>
    </location>
</feature>
<dbReference type="InterPro" id="IPR036737">
    <property type="entry name" value="OmpA-like_sf"/>
</dbReference>
<sequence length="741" mass="83264">MNSRTLIHTNKNFYLTLLVSIVCYTFHFGQVEVPLSKRSEFTLKGDFKFVSNTILGKVNHDDGTQPFDPTMDYNDGGLNNQFQMGFIDIDNDPDTFNSSSADLTLLNPCATIKHVGLYWTAAYADATRENDITAVKIKFPNAQTYTSLDNATVIHDYYTNERSEFKQYSCYKDITTYVTSLSNPQGTYTVANIPASTTASNSDENLGNGLAGGWTMIVIYEDDKATRKRFYVYDGFVNIDTKAAPVEFTFDNFQTIPKGAVHGKLGIIAFEGDKGIKGDRLQMQSNESHSFKGITDGSNPMNNFFNANITENGKNVRTRKPASSNTLGYDADVFDIKNTRNSFIGNNQTQANFRLLTESDGYSVTAVAFSVEIYEPAIHMIKRSRYADNSFVYPNDAVSPDQEIAYSLTIFNDGNDDAQHTLIKDQLPSNVSLVENSIEAPRKIKKSFDPATNTLNFKVPDKLVTMESEPFTIRYKVKVNASCTTINEIEDLFIEDQPVIAEFTGSLNEDIKLSQGYNYINQCKLPDFYSFKLALDITDLKCPNTESLVFKASQQAMKNIAFTPKDLRDDKGSEQTQATGLNPIDIKPSIPAPIASIQSTTELSKTLRDLIALDEIYFEFDKWNITTRAEEELNKIVDLMINSYPNMVIKIETHSDSRGDYKYNLNLSKKRAESIYNYLISNQITANRILSYTGFGESKPLNNCGDGKDCSEDEYKINRRSNFIIMPPLTTTTATSQNLRR</sequence>
<dbReference type="CDD" id="cd07185">
    <property type="entry name" value="OmpA_C-like"/>
    <property type="match status" value="1"/>
</dbReference>
<dbReference type="RefSeq" id="WP_148782078.1">
    <property type="nucleotide sequence ID" value="NZ_VNHU01000003.1"/>
</dbReference>
<dbReference type="Gene3D" id="3.30.1330.60">
    <property type="entry name" value="OmpA-like domain"/>
    <property type="match status" value="1"/>
</dbReference>
<comment type="subcellular location">
    <subcellularLocation>
        <location evidence="1">Cell outer membrane</location>
    </subcellularLocation>
</comment>
<evidence type="ECO:0000256" key="5">
    <source>
        <dbReference type="SAM" id="Phobius"/>
    </source>
</evidence>
<dbReference type="Pfam" id="PF00691">
    <property type="entry name" value="OmpA"/>
    <property type="match status" value="1"/>
</dbReference>
<feature type="domain" description="OmpA-like" evidence="6">
    <location>
        <begin position="605"/>
        <end position="729"/>
    </location>
</feature>
<accession>A0A5S5C6N4</accession>
<name>A0A5S5C6N4_9FLAO</name>
<keyword evidence="5" id="KW-0812">Transmembrane</keyword>